<keyword evidence="3" id="KW-1185">Reference proteome</keyword>
<dbReference type="EMBL" id="JBFNXQ010000002">
    <property type="protein sequence ID" value="MEX5716936.1"/>
    <property type="molecule type" value="Genomic_DNA"/>
</dbReference>
<protein>
    <submittedName>
        <fullName evidence="2">Uncharacterized protein</fullName>
    </submittedName>
</protein>
<evidence type="ECO:0000313" key="3">
    <source>
        <dbReference type="Proteomes" id="UP001560045"/>
    </source>
</evidence>
<dbReference type="RefSeq" id="WP_369202308.1">
    <property type="nucleotide sequence ID" value="NZ_JBFNXQ010000002.1"/>
</dbReference>
<evidence type="ECO:0000313" key="2">
    <source>
        <dbReference type="EMBL" id="MEX5716936.1"/>
    </source>
</evidence>
<gene>
    <name evidence="2" type="ORF">ABQ292_00970</name>
</gene>
<comment type="caution">
    <text evidence="2">The sequence shown here is derived from an EMBL/GenBank/DDBJ whole genome shotgun (WGS) entry which is preliminary data.</text>
</comment>
<keyword evidence="1" id="KW-0472">Membrane</keyword>
<accession>A0ABV3X8T2</accession>
<evidence type="ECO:0000256" key="1">
    <source>
        <dbReference type="SAM" id="Phobius"/>
    </source>
</evidence>
<proteinExistence type="predicted"/>
<feature type="transmembrane region" description="Helical" evidence="1">
    <location>
        <begin position="35"/>
        <end position="55"/>
    </location>
</feature>
<dbReference type="Proteomes" id="UP001560045">
    <property type="component" value="Unassembled WGS sequence"/>
</dbReference>
<reference evidence="2 3" key="1">
    <citation type="submission" date="2024-06" db="EMBL/GenBank/DDBJ databases">
        <title>Draft genome sequence of Geodermatophilus badlandi, a novel member of the Geodermatophilaceae isolated from badland sedimentary rocks in the Red desert, Wyoming, USA.</title>
        <authorList>
            <person name="Ben Tekaya S."/>
            <person name="Nouioui I."/>
            <person name="Flores G.M."/>
            <person name="Shaal M.N."/>
            <person name="Bredoire F."/>
            <person name="Basile F."/>
            <person name="Van Diepen L."/>
            <person name="Ward N.L."/>
        </authorList>
    </citation>
    <scope>NUCLEOTIDE SEQUENCE [LARGE SCALE GENOMIC DNA]</scope>
    <source>
        <strain evidence="2 3">WL48A</strain>
    </source>
</reference>
<feature type="transmembrane region" description="Helical" evidence="1">
    <location>
        <begin position="105"/>
        <end position="123"/>
    </location>
</feature>
<feature type="transmembrane region" description="Helical" evidence="1">
    <location>
        <begin position="67"/>
        <end position="85"/>
    </location>
</feature>
<feature type="transmembrane region" description="Helical" evidence="1">
    <location>
        <begin position="12"/>
        <end position="29"/>
    </location>
</feature>
<keyword evidence="1" id="KW-0812">Transmembrane</keyword>
<sequence>MRSSPVARRLTSVAVAVPGAVVVAVVVVGGELSPAALLAVGTAGAVVAGLGLARRSGEAAPPVGRRALPWLGWLVAAGAWELVTLADDDVPTVSDLADPLLAHPVLRGAATVCWLAAGAWLLARPRRRARAR</sequence>
<organism evidence="2 3">
    <name type="scientific">Geodermatophilus maliterrae</name>
    <dbReference type="NCBI Taxonomy" id="3162531"/>
    <lineage>
        <taxon>Bacteria</taxon>
        <taxon>Bacillati</taxon>
        <taxon>Actinomycetota</taxon>
        <taxon>Actinomycetes</taxon>
        <taxon>Geodermatophilales</taxon>
        <taxon>Geodermatophilaceae</taxon>
        <taxon>Geodermatophilus</taxon>
    </lineage>
</organism>
<name>A0ABV3X8T2_9ACTN</name>
<keyword evidence="1" id="KW-1133">Transmembrane helix</keyword>